<keyword evidence="3" id="KW-0378">Hydrolase</keyword>
<dbReference type="GO" id="GO:0004519">
    <property type="term" value="F:endonuclease activity"/>
    <property type="evidence" value="ECO:0007669"/>
    <property type="project" value="UniProtKB-KW"/>
</dbReference>
<accession>A0ABT1I8A6</accession>
<evidence type="ECO:0000313" key="3">
    <source>
        <dbReference type="EMBL" id="MCP2268853.1"/>
    </source>
</evidence>
<feature type="chain" id="PRO_5045326675" evidence="1">
    <location>
        <begin position="25"/>
        <end position="299"/>
    </location>
</feature>
<evidence type="ECO:0000313" key="4">
    <source>
        <dbReference type="Proteomes" id="UP001205185"/>
    </source>
</evidence>
<dbReference type="Gene3D" id="3.60.10.10">
    <property type="entry name" value="Endonuclease/exonuclease/phosphatase"/>
    <property type="match status" value="1"/>
</dbReference>
<keyword evidence="1" id="KW-0732">Signal</keyword>
<comment type="caution">
    <text evidence="3">The sequence shown here is derived from an EMBL/GenBank/DDBJ whole genome shotgun (WGS) entry which is preliminary data.</text>
</comment>
<keyword evidence="3" id="KW-0255">Endonuclease</keyword>
<proteinExistence type="predicted"/>
<gene>
    <name evidence="3" type="ORF">LV75_001340</name>
</gene>
<dbReference type="RefSeq" id="WP_253885803.1">
    <property type="nucleotide sequence ID" value="NZ_BAAAVB010000001.1"/>
</dbReference>
<organism evidence="3 4">
    <name type="scientific">Actinokineospora diospyrosa</name>
    <dbReference type="NCBI Taxonomy" id="103728"/>
    <lineage>
        <taxon>Bacteria</taxon>
        <taxon>Bacillati</taxon>
        <taxon>Actinomycetota</taxon>
        <taxon>Actinomycetes</taxon>
        <taxon>Pseudonocardiales</taxon>
        <taxon>Pseudonocardiaceae</taxon>
        <taxon>Actinokineospora</taxon>
    </lineage>
</organism>
<dbReference type="Pfam" id="PF03372">
    <property type="entry name" value="Exo_endo_phos"/>
    <property type="match status" value="1"/>
</dbReference>
<evidence type="ECO:0000259" key="2">
    <source>
        <dbReference type="Pfam" id="PF03372"/>
    </source>
</evidence>
<feature type="signal peptide" evidence="1">
    <location>
        <begin position="1"/>
        <end position="24"/>
    </location>
</feature>
<dbReference type="InterPro" id="IPR005135">
    <property type="entry name" value="Endo/exonuclease/phosphatase"/>
</dbReference>
<name>A0ABT1I8A6_9PSEU</name>
<protein>
    <submittedName>
        <fullName evidence="3">Endonuclease/Exonuclease/phosphatase family protein</fullName>
    </submittedName>
</protein>
<evidence type="ECO:0000256" key="1">
    <source>
        <dbReference type="SAM" id="SignalP"/>
    </source>
</evidence>
<keyword evidence="4" id="KW-1185">Reference proteome</keyword>
<dbReference type="EMBL" id="JAMTCO010000003">
    <property type="protein sequence ID" value="MCP2268853.1"/>
    <property type="molecule type" value="Genomic_DNA"/>
</dbReference>
<dbReference type="SUPFAM" id="SSF56219">
    <property type="entry name" value="DNase I-like"/>
    <property type="match status" value="1"/>
</dbReference>
<feature type="domain" description="Endonuclease/exonuclease/phosphatase" evidence="2">
    <location>
        <begin position="38"/>
        <end position="291"/>
    </location>
</feature>
<sequence length="299" mass="32623">MAKRGVPHLLVAVAVAVGVAVVEARPAAAAHVTEYTFATWNMQGATYKGRNVWVTSPQQRGVASLVPAHDVVALQEAGSLKEIDDSTSRWKCTASVKSLRHARQCAWPVKLGANTYNRQLYFVESDDRKVGTGEQNSKNNLAFVVDTATVPVKSWDYIPPIRGEDYYDGDRGLLQLVLTDNNVIYTAHANANAPSGINIGALLRKAEEATYAVPGARGWLVLGDFNAEPKYIRPALDPDIRLAAPTRATTRKGDLTLDYLMWSDPDGAKGFDARVFERVAPEPGQQFGSDHRPVSFTES</sequence>
<keyword evidence="3" id="KW-0540">Nuclease</keyword>
<dbReference type="InterPro" id="IPR036691">
    <property type="entry name" value="Endo/exonu/phosph_ase_sf"/>
</dbReference>
<dbReference type="Proteomes" id="UP001205185">
    <property type="component" value="Unassembled WGS sequence"/>
</dbReference>
<reference evidence="3 4" key="1">
    <citation type="submission" date="2022-06" db="EMBL/GenBank/DDBJ databases">
        <title>Genomic Encyclopedia of Archaeal and Bacterial Type Strains, Phase II (KMG-II): from individual species to whole genera.</title>
        <authorList>
            <person name="Goeker M."/>
        </authorList>
    </citation>
    <scope>NUCLEOTIDE SEQUENCE [LARGE SCALE GENOMIC DNA]</scope>
    <source>
        <strain evidence="3 4">DSM 44255</strain>
    </source>
</reference>